<dbReference type="Proteomes" id="UP000601223">
    <property type="component" value="Unassembled WGS sequence"/>
</dbReference>
<gene>
    <name evidence="4" type="ORF">Cba03nite_60580</name>
</gene>
<accession>A0A8J3JVZ1</accession>
<feature type="compositionally biased region" description="Basic and acidic residues" evidence="1">
    <location>
        <begin position="246"/>
        <end position="259"/>
    </location>
</feature>
<evidence type="ECO:0000256" key="2">
    <source>
        <dbReference type="SAM" id="SignalP"/>
    </source>
</evidence>
<feature type="signal peptide" evidence="2">
    <location>
        <begin position="1"/>
        <end position="32"/>
    </location>
</feature>
<evidence type="ECO:0000313" key="4">
    <source>
        <dbReference type="EMBL" id="GIF84709.1"/>
    </source>
</evidence>
<feature type="region of interest" description="Disordered" evidence="1">
    <location>
        <begin position="231"/>
        <end position="261"/>
    </location>
</feature>
<reference evidence="4 5" key="1">
    <citation type="submission" date="2021-01" db="EMBL/GenBank/DDBJ databases">
        <title>Whole genome shotgun sequence of Catellatospora bangladeshensis NBRC 107357.</title>
        <authorList>
            <person name="Komaki H."/>
            <person name="Tamura T."/>
        </authorList>
    </citation>
    <scope>NUCLEOTIDE SEQUENCE [LARGE SCALE GENOMIC DNA]</scope>
    <source>
        <strain evidence="4 5">NBRC 107357</strain>
    </source>
</reference>
<evidence type="ECO:0000256" key="1">
    <source>
        <dbReference type="SAM" id="MobiDB-lite"/>
    </source>
</evidence>
<organism evidence="4 5">
    <name type="scientific">Catellatospora bangladeshensis</name>
    <dbReference type="NCBI Taxonomy" id="310355"/>
    <lineage>
        <taxon>Bacteria</taxon>
        <taxon>Bacillati</taxon>
        <taxon>Actinomycetota</taxon>
        <taxon>Actinomycetes</taxon>
        <taxon>Micromonosporales</taxon>
        <taxon>Micromonosporaceae</taxon>
        <taxon>Catellatospora</taxon>
    </lineage>
</organism>
<dbReference type="EMBL" id="BONF01000040">
    <property type="protein sequence ID" value="GIF84709.1"/>
    <property type="molecule type" value="Genomic_DNA"/>
</dbReference>
<dbReference type="InterPro" id="IPR025646">
    <property type="entry name" value="DUF4350"/>
</dbReference>
<sequence>MSSRADRRRRWRLLVPFLPVLALLAVTLTAHAVEEPEPDEPAYLSPTGDGPDGARRLAELLAAEGVTIRTVTASADAVRAVGDTAHPVTLFVPAPQFLHRTRLSTLAELPEGTRVVLVEPGGTEVSAALDSVGLVRRRWAAAVRQRGADCALTTADRAAALRNVYAEVYGAPAPVQLCFDGGLARVRESGGPEFVLVGSADPFRAARIDEHGNARLAVDLLSTHRTLIWLDLHQAEPPPPRPRTPSGERPRQSEPDREPGPSPYPDWLFWVVLTLLAATLTVALAKGRRLGPPAVEALPVEVPGAETALGRGRLYRRAKARGPALETLRADARRRVAAAVGLPPATGPDELLPALHARTGLDPALAGGLLFGPEPQTDEELHQWAGQLRLLVERVTAGTVNEGEHR</sequence>
<keyword evidence="2" id="KW-0732">Signal</keyword>
<feature type="chain" id="PRO_5035146173" description="DUF4350 domain-containing protein" evidence="2">
    <location>
        <begin position="33"/>
        <end position="406"/>
    </location>
</feature>
<evidence type="ECO:0000259" key="3">
    <source>
        <dbReference type="Pfam" id="PF14258"/>
    </source>
</evidence>
<dbReference type="AlphaFoldDB" id="A0A8J3JVZ1"/>
<feature type="domain" description="DUF4350" evidence="3">
    <location>
        <begin position="50"/>
        <end position="221"/>
    </location>
</feature>
<protein>
    <recommendedName>
        <fullName evidence="3">DUF4350 domain-containing protein</fullName>
    </recommendedName>
</protein>
<comment type="caution">
    <text evidence="4">The sequence shown here is derived from an EMBL/GenBank/DDBJ whole genome shotgun (WGS) entry which is preliminary data.</text>
</comment>
<evidence type="ECO:0000313" key="5">
    <source>
        <dbReference type="Proteomes" id="UP000601223"/>
    </source>
</evidence>
<proteinExistence type="predicted"/>
<name>A0A8J3JVZ1_9ACTN</name>
<dbReference type="Pfam" id="PF14258">
    <property type="entry name" value="DUF4350"/>
    <property type="match status" value="1"/>
</dbReference>
<keyword evidence="5" id="KW-1185">Reference proteome</keyword>
<dbReference type="RefSeq" id="WP_203753412.1">
    <property type="nucleotide sequence ID" value="NZ_BONF01000040.1"/>
</dbReference>